<evidence type="ECO:0000256" key="5">
    <source>
        <dbReference type="ARBA" id="ARBA00014165"/>
    </source>
</evidence>
<comment type="pathway">
    <text evidence="2 8">Carbohydrate metabolism; hexose metabolism.</text>
</comment>
<dbReference type="Gene3D" id="2.70.98.10">
    <property type="match status" value="1"/>
</dbReference>
<gene>
    <name evidence="12" type="ORF">JMA_30260</name>
</gene>
<sequence>MISQKEIAQYHGQPIIKYTIENDNGVRLSALNYGCIITELITPDKDGKKENIVLGYDDFSRYLTDSPYFGAIVGRFAGRIDNATFTLDNETYSLAKNDGENSLHGGDHGFDKKIWAVTQNGNTLVFNLTSPHLEEGFPGELNIQIGYTLTNDNELKISYEATTDRKTIVNLTNHTYFNLSGTLEPVLEHELQIPADSYLPLTENLIPTGENRSVEGTAFDFRKPIKLTDALDLQDEQINTGGNGYDHPFVLNEGIIQLSEPSSRRRLEIKTDQPAVVFYAGNQLGAEGEMRGQKIQPHSGMCLETQGLPNAVNEPSFPSCELSPGDKYSSETIYRLTTY</sequence>
<protein>
    <recommendedName>
        <fullName evidence="5 8">Aldose 1-epimerase</fullName>
        <ecNumber evidence="4 8">5.1.3.3</ecNumber>
    </recommendedName>
</protein>
<proteinExistence type="inferred from homology"/>
<feature type="active site" description="Proton donor" evidence="9">
    <location>
        <position position="174"/>
    </location>
</feature>
<keyword evidence="13" id="KW-1185">Reference proteome</keyword>
<evidence type="ECO:0000256" key="4">
    <source>
        <dbReference type="ARBA" id="ARBA00013185"/>
    </source>
</evidence>
<dbReference type="InterPro" id="IPR047215">
    <property type="entry name" value="Galactose_mutarotase-like"/>
</dbReference>
<keyword evidence="7 8" id="KW-0119">Carbohydrate metabolism</keyword>
<dbReference type="OrthoDB" id="9779408at2"/>
<dbReference type="GO" id="GO:0005737">
    <property type="term" value="C:cytoplasm"/>
    <property type="evidence" value="ECO:0007669"/>
    <property type="project" value="TreeGrafter"/>
</dbReference>
<dbReference type="Pfam" id="PF01263">
    <property type="entry name" value="Aldose_epim"/>
    <property type="match status" value="1"/>
</dbReference>
<name>A0A0B5AUT6_9BACL</name>
<evidence type="ECO:0000256" key="8">
    <source>
        <dbReference type="PIRNR" id="PIRNR005096"/>
    </source>
</evidence>
<organism evidence="12 13">
    <name type="scientific">Jeotgalibacillus malaysiensis</name>
    <dbReference type="NCBI Taxonomy" id="1508404"/>
    <lineage>
        <taxon>Bacteria</taxon>
        <taxon>Bacillati</taxon>
        <taxon>Bacillota</taxon>
        <taxon>Bacilli</taxon>
        <taxon>Bacillales</taxon>
        <taxon>Caryophanaceae</taxon>
        <taxon>Jeotgalibacillus</taxon>
    </lineage>
</organism>
<dbReference type="InterPro" id="IPR014718">
    <property type="entry name" value="GH-type_carb-bd"/>
</dbReference>
<dbReference type="GO" id="GO:0004034">
    <property type="term" value="F:aldose 1-epimerase activity"/>
    <property type="evidence" value="ECO:0007669"/>
    <property type="project" value="UniProtKB-EC"/>
</dbReference>
<dbReference type="KEGG" id="jeo:JMA_30260"/>
<feature type="active site" description="Proton acceptor" evidence="9">
    <location>
        <position position="304"/>
    </location>
</feature>
<evidence type="ECO:0000256" key="11">
    <source>
        <dbReference type="PIRSR" id="PIRSR005096-3"/>
    </source>
</evidence>
<reference evidence="12 13" key="1">
    <citation type="submission" date="2014-08" db="EMBL/GenBank/DDBJ databases">
        <title>Complete genome of a marine bacteria Jeotgalibacillus malaysiensis.</title>
        <authorList>
            <person name="Yaakop A.S."/>
            <person name="Chan K.-G."/>
            <person name="Goh K.M."/>
        </authorList>
    </citation>
    <scope>NUCLEOTIDE SEQUENCE [LARGE SCALE GENOMIC DNA]</scope>
    <source>
        <strain evidence="12 13">D5</strain>
    </source>
</reference>
<dbReference type="GO" id="GO:0030246">
    <property type="term" value="F:carbohydrate binding"/>
    <property type="evidence" value="ECO:0007669"/>
    <property type="project" value="InterPro"/>
</dbReference>
<dbReference type="EC" id="5.1.3.3" evidence="4 8"/>
<dbReference type="PIRSF" id="PIRSF005096">
    <property type="entry name" value="GALM"/>
    <property type="match status" value="1"/>
</dbReference>
<dbReference type="NCBIfam" id="NF008277">
    <property type="entry name" value="PRK11055.1"/>
    <property type="match status" value="1"/>
</dbReference>
<dbReference type="InterPro" id="IPR015443">
    <property type="entry name" value="Aldose_1-epimerase"/>
</dbReference>
<dbReference type="SUPFAM" id="SSF74650">
    <property type="entry name" value="Galactose mutarotase-like"/>
    <property type="match status" value="1"/>
</dbReference>
<evidence type="ECO:0000313" key="13">
    <source>
        <dbReference type="Proteomes" id="UP000031449"/>
    </source>
</evidence>
<evidence type="ECO:0000256" key="10">
    <source>
        <dbReference type="PIRSR" id="PIRSR005096-2"/>
    </source>
</evidence>
<dbReference type="InterPro" id="IPR018052">
    <property type="entry name" value="Ald1_epimerase_CS"/>
</dbReference>
<dbReference type="PROSITE" id="PS00545">
    <property type="entry name" value="ALDOSE_1_EPIMERASE"/>
    <property type="match status" value="1"/>
</dbReference>
<evidence type="ECO:0000256" key="1">
    <source>
        <dbReference type="ARBA" id="ARBA00001614"/>
    </source>
</evidence>
<dbReference type="BioCyc" id="JESP1508404:G14D9-12307-MONOMER"/>
<dbReference type="STRING" id="1508404.JMA_30260"/>
<dbReference type="InterPro" id="IPR011013">
    <property type="entry name" value="Gal_mutarotase_sf_dom"/>
</dbReference>
<dbReference type="PANTHER" id="PTHR10091:SF0">
    <property type="entry name" value="GALACTOSE MUTAROTASE"/>
    <property type="match status" value="1"/>
</dbReference>
<feature type="binding site" evidence="10">
    <location>
        <position position="246"/>
    </location>
    <ligand>
        <name>beta-D-galactose</name>
        <dbReference type="ChEBI" id="CHEBI:27667"/>
    </ligand>
</feature>
<dbReference type="GO" id="GO:0006006">
    <property type="term" value="P:glucose metabolic process"/>
    <property type="evidence" value="ECO:0007669"/>
    <property type="project" value="TreeGrafter"/>
</dbReference>
<evidence type="ECO:0000256" key="3">
    <source>
        <dbReference type="ARBA" id="ARBA00006206"/>
    </source>
</evidence>
<comment type="catalytic activity">
    <reaction evidence="1 8">
        <text>alpha-D-glucose = beta-D-glucose</text>
        <dbReference type="Rhea" id="RHEA:10264"/>
        <dbReference type="ChEBI" id="CHEBI:15903"/>
        <dbReference type="ChEBI" id="CHEBI:17925"/>
        <dbReference type="EC" id="5.1.3.3"/>
    </reaction>
</comment>
<evidence type="ECO:0000256" key="2">
    <source>
        <dbReference type="ARBA" id="ARBA00005028"/>
    </source>
</evidence>
<dbReference type="HOGENOM" id="CLU_031753_1_1_9"/>
<dbReference type="InterPro" id="IPR008183">
    <property type="entry name" value="Aldose_1/G6P_1-epimerase"/>
</dbReference>
<dbReference type="CDD" id="cd09019">
    <property type="entry name" value="galactose_mutarotase_like"/>
    <property type="match status" value="1"/>
</dbReference>
<evidence type="ECO:0000256" key="7">
    <source>
        <dbReference type="ARBA" id="ARBA00023277"/>
    </source>
</evidence>
<dbReference type="AlphaFoldDB" id="A0A0B5AUT6"/>
<dbReference type="PANTHER" id="PTHR10091">
    <property type="entry name" value="ALDOSE-1-EPIMERASE"/>
    <property type="match status" value="1"/>
</dbReference>
<dbReference type="EMBL" id="CP009416">
    <property type="protein sequence ID" value="AJD92343.1"/>
    <property type="molecule type" value="Genomic_DNA"/>
</dbReference>
<dbReference type="GO" id="GO:0033499">
    <property type="term" value="P:galactose catabolic process via UDP-galactose, Leloir pathway"/>
    <property type="evidence" value="ECO:0007669"/>
    <property type="project" value="TreeGrafter"/>
</dbReference>
<feature type="binding site" evidence="11">
    <location>
        <begin position="174"/>
        <end position="176"/>
    </location>
    <ligand>
        <name>beta-D-galactose</name>
        <dbReference type="ChEBI" id="CHEBI:27667"/>
    </ligand>
</feature>
<evidence type="ECO:0000256" key="9">
    <source>
        <dbReference type="PIRSR" id="PIRSR005096-1"/>
    </source>
</evidence>
<keyword evidence="6 8" id="KW-0413">Isomerase</keyword>
<dbReference type="UniPathway" id="UPA00242"/>
<evidence type="ECO:0000256" key="6">
    <source>
        <dbReference type="ARBA" id="ARBA00023235"/>
    </source>
</evidence>
<accession>A0A0B5AUT6</accession>
<comment type="similarity">
    <text evidence="3 8">Belongs to the aldose epimerase family.</text>
</comment>
<evidence type="ECO:0000313" key="12">
    <source>
        <dbReference type="EMBL" id="AJD92343.1"/>
    </source>
</evidence>
<dbReference type="Proteomes" id="UP000031449">
    <property type="component" value="Chromosome"/>
</dbReference>